<keyword evidence="3" id="KW-1185">Reference proteome</keyword>
<sequence>MTPASARANHPGVRPQVFTIPPHRSFADALVAGVMARHGGDPLALAQGVILTPNSRAARAITDAFVRRAEGGLLLPRLVPVGDIDLDERLGALLDPIGSVEPVPPAIDPLQRQLILARLIVEAERRAGGAPGAAEAMRLAAELGRTLDQLHVERIDPARLAALDPGDQLSAHWARSLILFELVLTRWPAELARLGRIDLADRRNRLLDRAARRWRELPPPGFVIAAGISTAAPAVAALLRTIALSPRGAVVFDALDIAMPRDEWDSLGPHDPDPDTGVRPRAIETHPQYHLKLLLDRMGIGRDEVVRWRWGGGHAARAGRSRLISNALAPAEATVKWTGLAAKDRDRAGIRLLEVATPAEEAQAIAIALREALETPERTAALVTPDRGLAQRVVAHLRRWGIEADDSAGQPLSRTPPGTLLRAIIEAAVEDFAPTALLALLKHPLVRAGEGRAAWLDRVRALDLRLRGPRPAPGLAALGLDAEMTALLAPLAEALAGPLSLGAVVAAVRETADRLAGDAAWARPAGRAAADLLARIEDHAAAGPAAITRDALAPLLADLMDAVAVRPPQGGHPRIFIWGLIEARLQQADLMVLGGLNEGVWPAAPPPDPWLAPRIRADLGLPGLETRIGLAAHGFAGAMGAPQLLITRAARDARGPAVASRLWLRLEALTGGLPRAGHLAGWAARLDRPDRVQPAARPAPRPPVAARPRALSVTDLDRLKADPFAFYAQAMLRLRRIEPVDAEPSPAWRGTMVHDVLEKWSLEDGGDPARLHGRAQAMLAALGAHPLLRALWQPRLMAAIDWIAATMTAQMAEGRQVIAVEARGQIEIAGITLSGRADRIDRLAGGGLAIIDYKTGAAPNGRTVSAGFAQQLGLIGLMAERGGFDGIEGQALAFDYWSLARNKQGGFGAISSPVDPAGKYGRVRNDAFVAHAAHQLADAVGRWLTGDDAFTAKLHPERAPYGDYDQLMRLDEWYGRDSGEGAA</sequence>
<organism evidence="2 3">
    <name type="scientific">Sphingomonas changnyeongensis</name>
    <dbReference type="NCBI Taxonomy" id="2698679"/>
    <lineage>
        <taxon>Bacteria</taxon>
        <taxon>Pseudomonadati</taxon>
        <taxon>Pseudomonadota</taxon>
        <taxon>Alphaproteobacteria</taxon>
        <taxon>Sphingomonadales</taxon>
        <taxon>Sphingomonadaceae</taxon>
        <taxon>Sphingomonas</taxon>
    </lineage>
</organism>
<evidence type="ECO:0000259" key="1">
    <source>
        <dbReference type="Pfam" id="PF12705"/>
    </source>
</evidence>
<dbReference type="InterPro" id="IPR038726">
    <property type="entry name" value="PDDEXK_AddAB-type"/>
</dbReference>
<dbReference type="SUPFAM" id="SSF52540">
    <property type="entry name" value="P-loop containing nucleoside triphosphate hydrolases"/>
    <property type="match status" value="1"/>
</dbReference>
<feature type="domain" description="PD-(D/E)XK endonuclease-like" evidence="1">
    <location>
        <begin position="711"/>
        <end position="935"/>
    </location>
</feature>
<dbReference type="EMBL" id="CP047895">
    <property type="protein sequence ID" value="QHL91384.1"/>
    <property type="molecule type" value="Genomic_DNA"/>
</dbReference>
<evidence type="ECO:0000313" key="3">
    <source>
        <dbReference type="Proteomes" id="UP000464468"/>
    </source>
</evidence>
<dbReference type="Gene3D" id="3.90.320.10">
    <property type="match status" value="1"/>
</dbReference>
<gene>
    <name evidence="2" type="ORF">GVO57_11895</name>
</gene>
<accession>A0A7Z2NY38</accession>
<proteinExistence type="predicted"/>
<reference evidence="2 3" key="1">
    <citation type="submission" date="2020-01" db="EMBL/GenBank/DDBJ databases">
        <title>Sphingomonas sp. C33 whole genome sequece.</title>
        <authorList>
            <person name="Park C."/>
        </authorList>
    </citation>
    <scope>NUCLEOTIDE SEQUENCE [LARGE SCALE GENOMIC DNA]</scope>
    <source>
        <strain evidence="2 3">C33</strain>
    </source>
</reference>
<dbReference type="Pfam" id="PF12705">
    <property type="entry name" value="PDDEXK_1"/>
    <property type="match status" value="1"/>
</dbReference>
<dbReference type="SUPFAM" id="SSF52980">
    <property type="entry name" value="Restriction endonuclease-like"/>
    <property type="match status" value="1"/>
</dbReference>
<dbReference type="RefSeq" id="WP_160593314.1">
    <property type="nucleotide sequence ID" value="NZ_CP047895.1"/>
</dbReference>
<protein>
    <submittedName>
        <fullName evidence="2">Double-strand break repair protein AddB</fullName>
    </submittedName>
</protein>
<dbReference type="Proteomes" id="UP000464468">
    <property type="component" value="Chromosome"/>
</dbReference>
<dbReference type="InterPro" id="IPR027417">
    <property type="entry name" value="P-loop_NTPase"/>
</dbReference>
<dbReference type="AlphaFoldDB" id="A0A7Z2NY38"/>
<name>A0A7Z2NY38_9SPHN</name>
<dbReference type="InterPro" id="IPR011335">
    <property type="entry name" value="Restrct_endonuc-II-like"/>
</dbReference>
<evidence type="ECO:0000313" key="2">
    <source>
        <dbReference type="EMBL" id="QHL91384.1"/>
    </source>
</evidence>
<dbReference type="InterPro" id="IPR011604">
    <property type="entry name" value="PDDEXK-like_dom_sf"/>
</dbReference>
<dbReference type="KEGG" id="schy:GVO57_11895"/>